<reference evidence="1" key="1">
    <citation type="submission" date="2024-12" db="EMBL/GenBank/DDBJ databases">
        <authorList>
            <person name="Wu N."/>
        </authorList>
    </citation>
    <scope>NUCLEOTIDE SEQUENCE</scope>
    <source>
        <strain evidence="1">P15</strain>
    </source>
</reference>
<evidence type="ECO:0000313" key="2">
    <source>
        <dbReference type="Proteomes" id="UP001631969"/>
    </source>
</evidence>
<sequence length="67" mass="7476">MGSDRFCLACGAPLAADDVAIYLKLVSRTDRKFLCLDCLGNKLQCGREPLEKLIAYYRQSGNCALFR</sequence>
<evidence type="ECO:0000313" key="1">
    <source>
        <dbReference type="EMBL" id="MFM9331549.1"/>
    </source>
</evidence>
<gene>
    <name evidence="1" type="ORF">ACI1P1_24940</name>
</gene>
<accession>A0ACC7P3B8</accession>
<protein>
    <submittedName>
        <fullName evidence="1">Uncharacterized protein</fullName>
    </submittedName>
</protein>
<organism evidence="1 2">
    <name type="scientific">Paenibacillus mesotrionivorans</name>
    <dbReference type="NCBI Taxonomy" id="3160968"/>
    <lineage>
        <taxon>Bacteria</taxon>
        <taxon>Bacillati</taxon>
        <taxon>Bacillota</taxon>
        <taxon>Bacilli</taxon>
        <taxon>Bacillales</taxon>
        <taxon>Paenibacillaceae</taxon>
        <taxon>Paenibacillus</taxon>
    </lineage>
</organism>
<name>A0ACC7P3B8_9BACL</name>
<dbReference type="EMBL" id="JBJURJ010000019">
    <property type="protein sequence ID" value="MFM9331549.1"/>
    <property type="molecule type" value="Genomic_DNA"/>
</dbReference>
<comment type="caution">
    <text evidence="1">The sequence shown here is derived from an EMBL/GenBank/DDBJ whole genome shotgun (WGS) entry which is preliminary data.</text>
</comment>
<keyword evidence="2" id="KW-1185">Reference proteome</keyword>
<proteinExistence type="predicted"/>
<dbReference type="Proteomes" id="UP001631969">
    <property type="component" value="Unassembled WGS sequence"/>
</dbReference>